<dbReference type="SUPFAM" id="SSF48264">
    <property type="entry name" value="Cytochrome P450"/>
    <property type="match status" value="1"/>
</dbReference>
<evidence type="ECO:0000256" key="2">
    <source>
        <dbReference type="ARBA" id="ARBA00010617"/>
    </source>
</evidence>
<keyword evidence="4 8" id="KW-0479">Metal-binding</keyword>
<evidence type="ECO:0000256" key="1">
    <source>
        <dbReference type="ARBA" id="ARBA00001971"/>
    </source>
</evidence>
<evidence type="ECO:0000313" key="11">
    <source>
        <dbReference type="EMBL" id="GMI69162.1"/>
    </source>
</evidence>
<dbReference type="InterPro" id="IPR002401">
    <property type="entry name" value="Cyt_P450_E_grp-I"/>
</dbReference>
<dbReference type="GO" id="GO:0010120">
    <property type="term" value="P:camalexin biosynthetic process"/>
    <property type="evidence" value="ECO:0007669"/>
    <property type="project" value="UniProtKB-ARBA"/>
</dbReference>
<dbReference type="PANTHER" id="PTHR47944">
    <property type="entry name" value="CYTOCHROME P450 98A9"/>
    <property type="match status" value="1"/>
</dbReference>
<dbReference type="PROSITE" id="PS00086">
    <property type="entry name" value="CYTOCHROME_P450"/>
    <property type="match status" value="1"/>
</dbReference>
<dbReference type="GO" id="GO:0002229">
    <property type="term" value="P:defense response to oomycetes"/>
    <property type="evidence" value="ECO:0007669"/>
    <property type="project" value="UniProtKB-ARBA"/>
</dbReference>
<dbReference type="InterPro" id="IPR036396">
    <property type="entry name" value="Cyt_P450_sf"/>
</dbReference>
<dbReference type="EMBL" id="BSYR01000006">
    <property type="protein sequence ID" value="GMI69162.1"/>
    <property type="molecule type" value="Genomic_DNA"/>
</dbReference>
<name>A0A9W7H1X0_HIBTR</name>
<comment type="similarity">
    <text evidence="2 9">Belongs to the cytochrome P450 family.</text>
</comment>
<evidence type="ECO:0000256" key="5">
    <source>
        <dbReference type="ARBA" id="ARBA00023002"/>
    </source>
</evidence>
<dbReference type="GO" id="GO:0006569">
    <property type="term" value="P:L-tryptophan catabolic process"/>
    <property type="evidence" value="ECO:0007669"/>
    <property type="project" value="UniProtKB-ARBA"/>
</dbReference>
<dbReference type="Proteomes" id="UP001165190">
    <property type="component" value="Unassembled WGS sequence"/>
</dbReference>
<dbReference type="OrthoDB" id="2789670at2759"/>
<feature type="transmembrane region" description="Helical" evidence="10">
    <location>
        <begin position="39"/>
        <end position="57"/>
    </location>
</feature>
<evidence type="ECO:0000256" key="10">
    <source>
        <dbReference type="SAM" id="Phobius"/>
    </source>
</evidence>
<keyword evidence="6 8" id="KW-0408">Iron</keyword>
<evidence type="ECO:0000313" key="12">
    <source>
        <dbReference type="Proteomes" id="UP001165190"/>
    </source>
</evidence>
<sequence>MPTFAFLLCINSERNLIWITHPWAVHFQFCRETISFTNMLSFSILLLFITFALCYLFKPQWRGKPNQPSLPPGPKPWPIVGNLPELIKYKRKTSVSHWIHAFMKEMDTEIACIRLGNVHVIPVTCPQIGLEFLKKQDAVFASRPLTMATDVLSKGHLGSLFAPSGDQWKKMRRVMVSELLSKSRHQWLYEKRVEEADNLVRYLHNQCKNSDEGGLVNLRVAARHYCGNVTRKLLFNRRYFGGGRADGGPGFEEEEHVEAILTSLAHVYFFCVSDYLPFLRSLDLEGHEKIMKEATRVMDKYHDPIIEDRIRQRRDGKIDEPQDLLDVLVSLTDDNGVSLLSTNEIKAQICEIMIAAIDNPSNALEWALAEMLNKPETLQKAIDELDNVVGKDRLVQESDFPKLNYVKACAREAFRLHPISPFVPPHVSVTDTTVGDYFIPKGSHVVLSREGLGRNPKVWDNPCEFKPERHLQGQGCNEGKEVVLAEPELRFISFSRGRRGCPGVVLGSSMTTMLFARLLQGFEWIIPANQGTIDLSQGREDSFLAKPLHAVAKPRLPPNVYSL</sequence>
<dbReference type="AlphaFoldDB" id="A0A9W7H1X0"/>
<dbReference type="GO" id="GO:0052544">
    <property type="term" value="P:defense response by callose deposition in cell wall"/>
    <property type="evidence" value="ECO:0007669"/>
    <property type="project" value="UniProtKB-ARBA"/>
</dbReference>
<dbReference type="GO" id="GO:0020037">
    <property type="term" value="F:heme binding"/>
    <property type="evidence" value="ECO:0007669"/>
    <property type="project" value="InterPro"/>
</dbReference>
<dbReference type="PANTHER" id="PTHR47944:SF4">
    <property type="entry name" value="OS09G0441700 PROTEIN"/>
    <property type="match status" value="1"/>
</dbReference>
<reference evidence="11" key="1">
    <citation type="submission" date="2023-05" db="EMBL/GenBank/DDBJ databases">
        <title>Genome and transcriptome analyses reveal genes involved in the formation of fine ridges on petal epidermal cells in Hibiscus trionum.</title>
        <authorList>
            <person name="Koshimizu S."/>
            <person name="Masuda S."/>
            <person name="Ishii T."/>
            <person name="Shirasu K."/>
            <person name="Hoshino A."/>
            <person name="Arita M."/>
        </authorList>
    </citation>
    <scope>NUCLEOTIDE SEQUENCE</scope>
    <source>
        <strain evidence="11">Hamamatsu line</strain>
    </source>
</reference>
<keyword evidence="12" id="KW-1185">Reference proteome</keyword>
<evidence type="ECO:0000256" key="3">
    <source>
        <dbReference type="ARBA" id="ARBA00022617"/>
    </source>
</evidence>
<proteinExistence type="inferred from homology"/>
<comment type="cofactor">
    <cofactor evidence="1 8">
        <name>heme</name>
        <dbReference type="ChEBI" id="CHEBI:30413"/>
    </cofactor>
</comment>
<dbReference type="GO" id="GO:0005506">
    <property type="term" value="F:iron ion binding"/>
    <property type="evidence" value="ECO:0007669"/>
    <property type="project" value="InterPro"/>
</dbReference>
<feature type="binding site" description="axial binding residue" evidence="8">
    <location>
        <position position="501"/>
    </location>
    <ligand>
        <name>heme</name>
        <dbReference type="ChEBI" id="CHEBI:30413"/>
    </ligand>
    <ligandPart>
        <name>Fe</name>
        <dbReference type="ChEBI" id="CHEBI:18248"/>
    </ligandPart>
</feature>
<evidence type="ECO:0000256" key="8">
    <source>
        <dbReference type="PIRSR" id="PIRSR602401-1"/>
    </source>
</evidence>
<evidence type="ECO:0000256" key="4">
    <source>
        <dbReference type="ARBA" id="ARBA00022723"/>
    </source>
</evidence>
<comment type="caution">
    <text evidence="11">The sequence shown here is derived from an EMBL/GenBank/DDBJ whole genome shotgun (WGS) entry which is preliminary data.</text>
</comment>
<keyword evidence="10" id="KW-0472">Membrane</keyword>
<dbReference type="InterPro" id="IPR001128">
    <property type="entry name" value="Cyt_P450"/>
</dbReference>
<keyword evidence="5 9" id="KW-0560">Oxidoreductase</keyword>
<keyword evidence="3 8" id="KW-0349">Heme</keyword>
<keyword evidence="10" id="KW-1133">Transmembrane helix</keyword>
<organism evidence="11 12">
    <name type="scientific">Hibiscus trionum</name>
    <name type="common">Flower of an hour</name>
    <dbReference type="NCBI Taxonomy" id="183268"/>
    <lineage>
        <taxon>Eukaryota</taxon>
        <taxon>Viridiplantae</taxon>
        <taxon>Streptophyta</taxon>
        <taxon>Embryophyta</taxon>
        <taxon>Tracheophyta</taxon>
        <taxon>Spermatophyta</taxon>
        <taxon>Magnoliopsida</taxon>
        <taxon>eudicotyledons</taxon>
        <taxon>Gunneridae</taxon>
        <taxon>Pentapetalae</taxon>
        <taxon>rosids</taxon>
        <taxon>malvids</taxon>
        <taxon>Malvales</taxon>
        <taxon>Malvaceae</taxon>
        <taxon>Malvoideae</taxon>
        <taxon>Hibiscus</taxon>
    </lineage>
</organism>
<dbReference type="GO" id="GO:0009625">
    <property type="term" value="P:response to insect"/>
    <property type="evidence" value="ECO:0007669"/>
    <property type="project" value="UniProtKB-ARBA"/>
</dbReference>
<accession>A0A9W7H1X0</accession>
<evidence type="ECO:0000256" key="7">
    <source>
        <dbReference type="ARBA" id="ARBA00023033"/>
    </source>
</evidence>
<protein>
    <submittedName>
        <fullName evidence="11">Cytochrome p450 79a2</fullName>
    </submittedName>
</protein>
<dbReference type="FunFam" id="1.10.630.10:FF:000037">
    <property type="entry name" value="Cytochrome P450 9"/>
    <property type="match status" value="1"/>
</dbReference>
<dbReference type="Gene3D" id="1.10.630.10">
    <property type="entry name" value="Cytochrome P450"/>
    <property type="match status" value="1"/>
</dbReference>
<dbReference type="Pfam" id="PF00067">
    <property type="entry name" value="p450"/>
    <property type="match status" value="1"/>
</dbReference>
<gene>
    <name evidence="11" type="ORF">HRI_000585500</name>
</gene>
<keyword evidence="7 9" id="KW-0503">Monooxygenase</keyword>
<keyword evidence="10" id="KW-0812">Transmembrane</keyword>
<dbReference type="GO" id="GO:0004497">
    <property type="term" value="F:monooxygenase activity"/>
    <property type="evidence" value="ECO:0007669"/>
    <property type="project" value="UniProtKB-KW"/>
</dbReference>
<dbReference type="GO" id="GO:0016705">
    <property type="term" value="F:oxidoreductase activity, acting on paired donors, with incorporation or reduction of molecular oxygen"/>
    <property type="evidence" value="ECO:0007669"/>
    <property type="project" value="InterPro"/>
</dbReference>
<dbReference type="PRINTS" id="PR00463">
    <property type="entry name" value="EP450I"/>
</dbReference>
<evidence type="ECO:0000256" key="9">
    <source>
        <dbReference type="RuleBase" id="RU000461"/>
    </source>
</evidence>
<evidence type="ECO:0000256" key="6">
    <source>
        <dbReference type="ARBA" id="ARBA00023004"/>
    </source>
</evidence>
<dbReference type="GO" id="GO:0009684">
    <property type="term" value="P:indoleacetic acid biosynthetic process"/>
    <property type="evidence" value="ECO:0007669"/>
    <property type="project" value="UniProtKB-ARBA"/>
</dbReference>
<dbReference type="InterPro" id="IPR017972">
    <property type="entry name" value="Cyt_P450_CS"/>
</dbReference>